<evidence type="ECO:0000259" key="1">
    <source>
        <dbReference type="Pfam" id="PF13274"/>
    </source>
</evidence>
<dbReference type="STRING" id="1265861.BCAMP_01255"/>
<dbReference type="Proteomes" id="UP000019243">
    <property type="component" value="Unassembled WGS sequence"/>
</dbReference>
<evidence type="ECO:0000313" key="3">
    <source>
        <dbReference type="Proteomes" id="UP000019243"/>
    </source>
</evidence>
<dbReference type="EMBL" id="AODH01000004">
    <property type="protein sequence ID" value="EUJ41990.1"/>
    <property type="molecule type" value="Genomic_DNA"/>
</dbReference>
<dbReference type="RefSeq" id="WP_035313008.1">
    <property type="nucleotide sequence ID" value="NZ_AODH01000004.1"/>
</dbReference>
<organism evidence="2 3">
    <name type="scientific">Brochothrix campestris FSL F6-1037</name>
    <dbReference type="NCBI Taxonomy" id="1265861"/>
    <lineage>
        <taxon>Bacteria</taxon>
        <taxon>Bacillati</taxon>
        <taxon>Bacillota</taxon>
        <taxon>Bacilli</taxon>
        <taxon>Bacillales</taxon>
        <taxon>Listeriaceae</taxon>
        <taxon>Brochothrix</taxon>
    </lineage>
</organism>
<comment type="caution">
    <text evidence="2">The sequence shown here is derived from an EMBL/GenBank/DDBJ whole genome shotgun (WGS) entry which is preliminary data.</text>
</comment>
<dbReference type="Pfam" id="PF13274">
    <property type="entry name" value="SocA_Panacea"/>
    <property type="match status" value="1"/>
</dbReference>
<gene>
    <name evidence="2" type="ORF">BCAMP_01255</name>
</gene>
<keyword evidence="3" id="KW-1185">Reference proteome</keyword>
<sequence>MMGKTYDALDIAKYIIGKSEGGISNLRLQKTMYFLQGEYLAEYGKPLFDDIIEKWRLGPVTPSVYYNYNQFGSNPITEEKELYVTKSNVVWKSFDSAKLEDVKNFIDKVIKELSKYGDFDLVELTHAHPMWSNDEKDILSGVRHLQYKNDEIEKYFKKNSIVK</sequence>
<reference evidence="2 3" key="1">
    <citation type="submission" date="2012-12" db="EMBL/GenBank/DDBJ databases">
        <title>Novel taxa of Listeriaceae from agricultural environments in the United States.</title>
        <authorList>
            <person name="den Bakker H.C."/>
            <person name="Allred A."/>
            <person name="Warchocki S."/>
            <person name="Wright E.M."/>
            <person name="Burrell A."/>
            <person name="Nightingale K.K."/>
            <person name="Kephart D."/>
            <person name="Wiedmann M."/>
        </authorList>
    </citation>
    <scope>NUCLEOTIDE SEQUENCE [LARGE SCALE GENOMIC DNA]</scope>
    <source>
        <strain evidence="2 3">FSL F6-1037</strain>
    </source>
</reference>
<proteinExistence type="predicted"/>
<dbReference type="AlphaFoldDB" id="W7CZ06"/>
<evidence type="ECO:0000313" key="2">
    <source>
        <dbReference type="EMBL" id="EUJ41990.1"/>
    </source>
</evidence>
<name>W7CZ06_9LIST</name>
<feature type="domain" description="Antitoxin SocA-like Panacea" evidence="1">
    <location>
        <begin position="28"/>
        <end position="131"/>
    </location>
</feature>
<dbReference type="InterPro" id="IPR025272">
    <property type="entry name" value="SocA_Panacea"/>
</dbReference>
<accession>W7CZ06</accession>
<protein>
    <submittedName>
        <fullName evidence="2">Phage protein</fullName>
    </submittedName>
</protein>
<dbReference type="OrthoDB" id="9799173at2"/>